<gene>
    <name evidence="1" type="ORF">QCA50_015034</name>
</gene>
<dbReference type="AlphaFoldDB" id="A0AAW0FWK4"/>
<keyword evidence="2" id="KW-1185">Reference proteome</keyword>
<evidence type="ECO:0000313" key="1">
    <source>
        <dbReference type="EMBL" id="KAK7681687.1"/>
    </source>
</evidence>
<reference evidence="1 2" key="1">
    <citation type="submission" date="2022-09" db="EMBL/GenBank/DDBJ databases">
        <authorList>
            <person name="Palmer J.M."/>
        </authorList>
    </citation>
    <scope>NUCLEOTIDE SEQUENCE [LARGE SCALE GENOMIC DNA]</scope>
    <source>
        <strain evidence="1 2">DSM 7382</strain>
    </source>
</reference>
<dbReference type="EMBL" id="JASBNA010000039">
    <property type="protein sequence ID" value="KAK7681687.1"/>
    <property type="molecule type" value="Genomic_DNA"/>
</dbReference>
<evidence type="ECO:0000313" key="2">
    <source>
        <dbReference type="Proteomes" id="UP001385951"/>
    </source>
</evidence>
<accession>A0AAW0FWK4</accession>
<comment type="caution">
    <text evidence="1">The sequence shown here is derived from an EMBL/GenBank/DDBJ whole genome shotgun (WGS) entry which is preliminary data.</text>
</comment>
<name>A0AAW0FWK4_9APHY</name>
<sequence length="266" mass="29799">MNLLSTLYSDSGKYKLHLHELIHALAENETKKYKQLSIMAEPDRARVATTVVFQGPKRRMDLVYHVSSDDTDTAEEVVLECQGYLTRMQMPPITSRNQLPTKPHLAQQSVTIAGMGCDSFAVFSKAINAITTVFERHATAAKTVTGLDVSSTGTLSFSNRYFTQHDEVDDLTPIPFSQQIDPLGFLASVAEGIHTADNNVQYFEKIDGSNKILYRKIGPEDIYPGLLVQIQCSFSAVPIGLKRYRVIAKLRSICILDRIVEKVSWW</sequence>
<protein>
    <submittedName>
        <fullName evidence="1">Uncharacterized protein</fullName>
    </submittedName>
</protein>
<proteinExistence type="predicted"/>
<dbReference type="Proteomes" id="UP001385951">
    <property type="component" value="Unassembled WGS sequence"/>
</dbReference>
<organism evidence="1 2">
    <name type="scientific">Cerrena zonata</name>
    <dbReference type="NCBI Taxonomy" id="2478898"/>
    <lineage>
        <taxon>Eukaryota</taxon>
        <taxon>Fungi</taxon>
        <taxon>Dikarya</taxon>
        <taxon>Basidiomycota</taxon>
        <taxon>Agaricomycotina</taxon>
        <taxon>Agaricomycetes</taxon>
        <taxon>Polyporales</taxon>
        <taxon>Cerrenaceae</taxon>
        <taxon>Cerrena</taxon>
    </lineage>
</organism>